<keyword evidence="1" id="KW-0472">Membrane</keyword>
<proteinExistence type="predicted"/>
<protein>
    <submittedName>
        <fullName evidence="2">Uncharacterized protein</fullName>
    </submittedName>
</protein>
<keyword evidence="1" id="KW-0812">Transmembrane</keyword>
<name>A0A194XTX2_MOLSC</name>
<dbReference type="KEGG" id="psco:LY89DRAFT_663913"/>
<dbReference type="Proteomes" id="UP000070700">
    <property type="component" value="Unassembled WGS sequence"/>
</dbReference>
<keyword evidence="3" id="KW-1185">Reference proteome</keyword>
<dbReference type="RefSeq" id="XP_018077839.1">
    <property type="nucleotide sequence ID" value="XM_018212734.1"/>
</dbReference>
<feature type="transmembrane region" description="Helical" evidence="1">
    <location>
        <begin position="325"/>
        <end position="350"/>
    </location>
</feature>
<reference evidence="2 3" key="1">
    <citation type="submission" date="2015-10" db="EMBL/GenBank/DDBJ databases">
        <title>Full genome of DAOMC 229536 Phialocephala scopiformis, a fungal endophyte of spruce producing the potent anti-insectan compound rugulosin.</title>
        <authorList>
            <consortium name="DOE Joint Genome Institute"/>
            <person name="Walker A.K."/>
            <person name="Frasz S.L."/>
            <person name="Seifert K.A."/>
            <person name="Miller J.D."/>
            <person name="Mondo S.J."/>
            <person name="Labutti K."/>
            <person name="Lipzen A."/>
            <person name="Dockter R."/>
            <person name="Kennedy M."/>
            <person name="Grigoriev I.V."/>
            <person name="Spatafora J.W."/>
        </authorList>
    </citation>
    <scope>NUCLEOTIDE SEQUENCE [LARGE SCALE GENOMIC DNA]</scope>
    <source>
        <strain evidence="2 3">CBS 120377</strain>
    </source>
</reference>
<gene>
    <name evidence="2" type="ORF">LY89DRAFT_663913</name>
</gene>
<dbReference type="AlphaFoldDB" id="A0A194XTX2"/>
<evidence type="ECO:0000256" key="1">
    <source>
        <dbReference type="SAM" id="Phobius"/>
    </source>
</evidence>
<dbReference type="EMBL" id="KQ947405">
    <property type="protein sequence ID" value="KUJ23484.1"/>
    <property type="molecule type" value="Genomic_DNA"/>
</dbReference>
<feature type="transmembrane region" description="Helical" evidence="1">
    <location>
        <begin position="76"/>
        <end position="104"/>
    </location>
</feature>
<evidence type="ECO:0000313" key="3">
    <source>
        <dbReference type="Proteomes" id="UP000070700"/>
    </source>
</evidence>
<organism evidence="2 3">
    <name type="scientific">Mollisia scopiformis</name>
    <name type="common">Conifer needle endophyte fungus</name>
    <name type="synonym">Phialocephala scopiformis</name>
    <dbReference type="NCBI Taxonomy" id="149040"/>
    <lineage>
        <taxon>Eukaryota</taxon>
        <taxon>Fungi</taxon>
        <taxon>Dikarya</taxon>
        <taxon>Ascomycota</taxon>
        <taxon>Pezizomycotina</taxon>
        <taxon>Leotiomycetes</taxon>
        <taxon>Helotiales</taxon>
        <taxon>Mollisiaceae</taxon>
        <taxon>Mollisia</taxon>
    </lineage>
</organism>
<sequence>MFFNISEGPMRTIFRGYFIVALALLGLIGDQCCKRAAKLQLARGKSVSLSRMTGWVRFMDIAKIVFKLRRLPGGPFLGSFMLGSVILALVADFSVTNLVLWTYVPSRCVFNPGIVLSTTQSSKWSAPPADEYPVLVASNAQITSYINGGMTGIYRKANNDSTFMSQPEDVLGSWNLGMLYSNGSTYDYIDSAGNTSSTLMIWSASVPDGAKGPFDVTIAFDRYASWIDGKTMIGCLCAVSSESESDLNDINEILSWIVANDTLWQWITWLPPAVYTGAGSNASDYSFYNLAQILNSLTMVEGGGDRAYDIPSDNATQGCYILQTWVSSFIFALVAITALALILMFAYLLLLTMRLGSRDDTNNDAPVSKLIPDGLLGWMLEAIRESALGEYPESAAAVSNEQFAINNWKFNTVNDSRGRYMKLSRTDIALVSHE</sequence>
<accession>A0A194XTX2</accession>
<dbReference type="OrthoDB" id="5399485at2759"/>
<dbReference type="GeneID" id="28822460"/>
<keyword evidence="1" id="KW-1133">Transmembrane helix</keyword>
<feature type="transmembrane region" description="Helical" evidence="1">
    <location>
        <begin position="12"/>
        <end position="29"/>
    </location>
</feature>
<evidence type="ECO:0000313" key="2">
    <source>
        <dbReference type="EMBL" id="KUJ23484.1"/>
    </source>
</evidence>
<dbReference type="InParanoid" id="A0A194XTX2"/>